<reference evidence="1" key="1">
    <citation type="submission" date="2013-05" db="EMBL/GenBank/DDBJ databases">
        <title>Genome assembly of Cystobacter fuscus DSM 2262.</title>
        <authorList>
            <person name="Sharma G."/>
            <person name="Khatri I."/>
            <person name="Kaur C."/>
            <person name="Mayilraj S."/>
            <person name="Subramanian S."/>
        </authorList>
    </citation>
    <scope>NUCLEOTIDE SEQUENCE [LARGE SCALE GENOMIC DNA]</scope>
    <source>
        <strain evidence="1">DSM 2262</strain>
    </source>
</reference>
<accession>S9PNK8</accession>
<keyword evidence="2" id="KW-1185">Reference proteome</keyword>
<dbReference type="AlphaFoldDB" id="S9PNK8"/>
<evidence type="ECO:0000313" key="2">
    <source>
        <dbReference type="Proteomes" id="UP000011682"/>
    </source>
</evidence>
<name>S9PNK8_CYSF2</name>
<dbReference type="EMBL" id="ANAH02000001">
    <property type="protein sequence ID" value="EPX64581.1"/>
    <property type="molecule type" value="Genomic_DNA"/>
</dbReference>
<evidence type="ECO:0000313" key="1">
    <source>
        <dbReference type="EMBL" id="EPX64581.1"/>
    </source>
</evidence>
<proteinExistence type="predicted"/>
<comment type="caution">
    <text evidence="1">The sequence shown here is derived from an EMBL/GenBank/DDBJ whole genome shotgun (WGS) entry which is preliminary data.</text>
</comment>
<dbReference type="Proteomes" id="UP000011682">
    <property type="component" value="Unassembled WGS sequence"/>
</dbReference>
<organism evidence="1 2">
    <name type="scientific">Cystobacter fuscus (strain ATCC 25194 / DSM 2262 / NBRC 100088 / M29)</name>
    <dbReference type="NCBI Taxonomy" id="1242864"/>
    <lineage>
        <taxon>Bacteria</taxon>
        <taxon>Pseudomonadati</taxon>
        <taxon>Myxococcota</taxon>
        <taxon>Myxococcia</taxon>
        <taxon>Myxococcales</taxon>
        <taxon>Cystobacterineae</taxon>
        <taxon>Archangiaceae</taxon>
        <taxon>Cystobacter</taxon>
    </lineage>
</organism>
<sequence>MAALFYSLIETARLRGEDPGRYLLRAALAAIENPGTVSLPACSD</sequence>
<gene>
    <name evidence="1" type="ORF">D187_000003</name>
</gene>
<protein>
    <submittedName>
        <fullName evidence="1">Uncharacterized protein</fullName>
    </submittedName>
</protein>